<evidence type="ECO:0000313" key="2">
    <source>
        <dbReference type="EMBL" id="CAB3227125.1"/>
    </source>
</evidence>
<feature type="region of interest" description="Disordered" evidence="1">
    <location>
        <begin position="158"/>
        <end position="186"/>
    </location>
</feature>
<reference evidence="2" key="1">
    <citation type="submission" date="2020-04" db="EMBL/GenBank/DDBJ databases">
        <authorList>
            <person name="Neveu A P."/>
        </authorList>
    </citation>
    <scope>NUCLEOTIDE SEQUENCE</scope>
    <source>
        <tissue evidence="2">Whole embryo</tissue>
    </source>
</reference>
<proteinExistence type="evidence at transcript level"/>
<feature type="compositionally biased region" description="Low complexity" evidence="1">
    <location>
        <begin position="168"/>
        <end position="186"/>
    </location>
</feature>
<dbReference type="EMBL" id="LR783497">
    <property type="protein sequence ID" value="CAB3227125.1"/>
    <property type="molecule type" value="mRNA"/>
</dbReference>
<feature type="compositionally biased region" description="Basic and acidic residues" evidence="1">
    <location>
        <begin position="115"/>
        <end position="125"/>
    </location>
</feature>
<dbReference type="Pfam" id="PF15123">
    <property type="entry name" value="DUF4562"/>
    <property type="match status" value="1"/>
</dbReference>
<dbReference type="PANTHER" id="PTHR34833:SF1">
    <property type="entry name" value="GENE, 17359-RELATED"/>
    <property type="match status" value="1"/>
</dbReference>
<accession>A0A6F9D896</accession>
<evidence type="ECO:0000256" key="1">
    <source>
        <dbReference type="SAM" id="MobiDB-lite"/>
    </source>
</evidence>
<dbReference type="AlphaFoldDB" id="A0A6F9D896"/>
<organism evidence="2">
    <name type="scientific">Phallusia mammillata</name>
    <dbReference type="NCBI Taxonomy" id="59560"/>
    <lineage>
        <taxon>Eukaryota</taxon>
        <taxon>Metazoa</taxon>
        <taxon>Chordata</taxon>
        <taxon>Tunicata</taxon>
        <taxon>Ascidiacea</taxon>
        <taxon>Phlebobranchia</taxon>
        <taxon>Ascidiidae</taxon>
        <taxon>Phallusia</taxon>
    </lineage>
</organism>
<protein>
    <submittedName>
        <fullName evidence="2">Uncharacterized protein C4orf45</fullName>
    </submittedName>
</protein>
<dbReference type="PANTHER" id="PTHR34833">
    <property type="entry name" value="GENE, 17359-RELATED"/>
    <property type="match status" value="1"/>
</dbReference>
<name>A0A6F9D896_9ASCI</name>
<dbReference type="InterPro" id="IPR027814">
    <property type="entry name" value="DUF4562"/>
</dbReference>
<gene>
    <name evidence="2" type="primary">C4orf45-001</name>
</gene>
<feature type="region of interest" description="Disordered" evidence="1">
    <location>
        <begin position="115"/>
        <end position="145"/>
    </location>
</feature>
<sequence>MKHAFSRTDSGAFDPVTKRYVWPPGVNATGRRMLFTGPDGIRNQNVDVEEDNRYVGIGTMSPEGTSELAYLYRPDWRNAPSLLPKHRRVGEIGWGIPMYSDLSVLQTRKQITRGEFRQSAEDRHTHLYQNPWTPPIQPVSRPRTAPVKSLRYTDDYLLETDQSRNATDGHTTDTSSHTSSHSSIQY</sequence>